<proteinExistence type="predicted"/>
<dbReference type="EMBL" id="BTGU01000009">
    <property type="protein sequence ID" value="GMN39352.1"/>
    <property type="molecule type" value="Genomic_DNA"/>
</dbReference>
<protein>
    <submittedName>
        <fullName evidence="2">Uncharacterized protein</fullName>
    </submittedName>
</protein>
<gene>
    <name evidence="2" type="ORF">TIFTF001_008589</name>
</gene>
<evidence type="ECO:0000313" key="3">
    <source>
        <dbReference type="Proteomes" id="UP001187192"/>
    </source>
</evidence>
<dbReference type="AlphaFoldDB" id="A0AA87ZSR4"/>
<dbReference type="Proteomes" id="UP001187192">
    <property type="component" value="Unassembled WGS sequence"/>
</dbReference>
<evidence type="ECO:0000256" key="1">
    <source>
        <dbReference type="SAM" id="MobiDB-lite"/>
    </source>
</evidence>
<reference evidence="2" key="1">
    <citation type="submission" date="2023-07" db="EMBL/GenBank/DDBJ databases">
        <title>draft genome sequence of fig (Ficus carica).</title>
        <authorList>
            <person name="Takahashi T."/>
            <person name="Nishimura K."/>
        </authorList>
    </citation>
    <scope>NUCLEOTIDE SEQUENCE</scope>
</reference>
<feature type="compositionally biased region" description="Basic and acidic residues" evidence="1">
    <location>
        <begin position="35"/>
        <end position="44"/>
    </location>
</feature>
<organism evidence="2 3">
    <name type="scientific">Ficus carica</name>
    <name type="common">Common fig</name>
    <dbReference type="NCBI Taxonomy" id="3494"/>
    <lineage>
        <taxon>Eukaryota</taxon>
        <taxon>Viridiplantae</taxon>
        <taxon>Streptophyta</taxon>
        <taxon>Embryophyta</taxon>
        <taxon>Tracheophyta</taxon>
        <taxon>Spermatophyta</taxon>
        <taxon>Magnoliopsida</taxon>
        <taxon>eudicotyledons</taxon>
        <taxon>Gunneridae</taxon>
        <taxon>Pentapetalae</taxon>
        <taxon>rosids</taxon>
        <taxon>fabids</taxon>
        <taxon>Rosales</taxon>
        <taxon>Moraceae</taxon>
        <taxon>Ficeae</taxon>
        <taxon>Ficus</taxon>
    </lineage>
</organism>
<comment type="caution">
    <text evidence="2">The sequence shown here is derived from an EMBL/GenBank/DDBJ whole genome shotgun (WGS) entry which is preliminary data.</text>
</comment>
<sequence length="112" mass="12366">MFSMNRGSSSGVSDLGMGGELLKPSSPGFIGTRLGLEREREGERNTNGVWSERDMEKWESETGDIRKDGVADKVFDKNLIRVERRWKLATVEVTVASLGIPSHRITVQGKSG</sequence>
<evidence type="ECO:0000313" key="2">
    <source>
        <dbReference type="EMBL" id="GMN39352.1"/>
    </source>
</evidence>
<accession>A0AA87ZSR4</accession>
<keyword evidence="3" id="KW-1185">Reference proteome</keyword>
<feature type="region of interest" description="Disordered" evidence="1">
    <location>
        <begin position="1"/>
        <end position="61"/>
    </location>
</feature>
<name>A0AA87ZSR4_FICCA</name>
<feature type="compositionally biased region" description="Basic and acidic residues" evidence="1">
    <location>
        <begin position="51"/>
        <end position="61"/>
    </location>
</feature>
<feature type="compositionally biased region" description="Polar residues" evidence="1">
    <location>
        <begin position="1"/>
        <end position="12"/>
    </location>
</feature>